<sequence>MSPRLRDRLRMPWRQITSLCYTSWSNLNNHTNPKCHPRCSRFITILQIYSSYETIESNNKGVVGSYICSNTITFYLLLPVSLFCSLHIQTELQPPTQSQFPSHISSVPSVYQILLPLLPHSAPVSVPMGDGWKVGFMDGGAGCGSTGEGSSFMWVWSSWSAGGRFCHRE</sequence>
<name>A0A3N4LLW9_9PEZI</name>
<protein>
    <submittedName>
        <fullName evidence="1">Uncharacterized protein</fullName>
    </submittedName>
</protein>
<dbReference type="AlphaFoldDB" id="A0A3N4LLW9"/>
<proteinExistence type="predicted"/>
<evidence type="ECO:0000313" key="2">
    <source>
        <dbReference type="Proteomes" id="UP000267821"/>
    </source>
</evidence>
<dbReference type="Proteomes" id="UP000267821">
    <property type="component" value="Unassembled WGS sequence"/>
</dbReference>
<organism evidence="1 2">
    <name type="scientific">Terfezia boudieri ATCC MYA-4762</name>
    <dbReference type="NCBI Taxonomy" id="1051890"/>
    <lineage>
        <taxon>Eukaryota</taxon>
        <taxon>Fungi</taxon>
        <taxon>Dikarya</taxon>
        <taxon>Ascomycota</taxon>
        <taxon>Pezizomycotina</taxon>
        <taxon>Pezizomycetes</taxon>
        <taxon>Pezizales</taxon>
        <taxon>Pezizaceae</taxon>
        <taxon>Terfezia</taxon>
    </lineage>
</organism>
<dbReference type="InParanoid" id="A0A3N4LLW9"/>
<reference evidence="1 2" key="1">
    <citation type="journal article" date="2018" name="Nat. Ecol. Evol.">
        <title>Pezizomycetes genomes reveal the molecular basis of ectomycorrhizal truffle lifestyle.</title>
        <authorList>
            <person name="Murat C."/>
            <person name="Payen T."/>
            <person name="Noel B."/>
            <person name="Kuo A."/>
            <person name="Morin E."/>
            <person name="Chen J."/>
            <person name="Kohler A."/>
            <person name="Krizsan K."/>
            <person name="Balestrini R."/>
            <person name="Da Silva C."/>
            <person name="Montanini B."/>
            <person name="Hainaut M."/>
            <person name="Levati E."/>
            <person name="Barry K.W."/>
            <person name="Belfiori B."/>
            <person name="Cichocki N."/>
            <person name="Clum A."/>
            <person name="Dockter R.B."/>
            <person name="Fauchery L."/>
            <person name="Guy J."/>
            <person name="Iotti M."/>
            <person name="Le Tacon F."/>
            <person name="Lindquist E.A."/>
            <person name="Lipzen A."/>
            <person name="Malagnac F."/>
            <person name="Mello A."/>
            <person name="Molinier V."/>
            <person name="Miyauchi S."/>
            <person name="Poulain J."/>
            <person name="Riccioni C."/>
            <person name="Rubini A."/>
            <person name="Sitrit Y."/>
            <person name="Splivallo R."/>
            <person name="Traeger S."/>
            <person name="Wang M."/>
            <person name="Zifcakova L."/>
            <person name="Wipf D."/>
            <person name="Zambonelli A."/>
            <person name="Paolocci F."/>
            <person name="Nowrousian M."/>
            <person name="Ottonello S."/>
            <person name="Baldrian P."/>
            <person name="Spatafora J.W."/>
            <person name="Henrissat B."/>
            <person name="Nagy L.G."/>
            <person name="Aury J.M."/>
            <person name="Wincker P."/>
            <person name="Grigoriev I.V."/>
            <person name="Bonfante P."/>
            <person name="Martin F.M."/>
        </authorList>
    </citation>
    <scope>NUCLEOTIDE SEQUENCE [LARGE SCALE GENOMIC DNA]</scope>
    <source>
        <strain evidence="1 2">ATCC MYA-4762</strain>
    </source>
</reference>
<evidence type="ECO:0000313" key="1">
    <source>
        <dbReference type="EMBL" id="RPB22748.1"/>
    </source>
</evidence>
<gene>
    <name evidence="1" type="ORF">L211DRAFT_322892</name>
</gene>
<dbReference type="EMBL" id="ML121550">
    <property type="protein sequence ID" value="RPB22748.1"/>
    <property type="molecule type" value="Genomic_DNA"/>
</dbReference>
<accession>A0A3N4LLW9</accession>
<keyword evidence="2" id="KW-1185">Reference proteome</keyword>